<geneLocation type="plasmid" evidence="2">
    <name>pasem-1 dna</name>
</geneLocation>
<evidence type="ECO:0008006" key="3">
    <source>
        <dbReference type="Google" id="ProtNLM"/>
    </source>
</evidence>
<accession>A0A3G9GD29</accession>
<evidence type="ECO:0000313" key="1">
    <source>
        <dbReference type="EMBL" id="BBF82619.1"/>
    </source>
</evidence>
<dbReference type="OrthoDB" id="9811595at2"/>
<reference evidence="2" key="1">
    <citation type="journal article" date="2017" name="Biotechnol. Biofuels">
        <title>Evaluation of environmental bacterial communities as a factor affecting the growth of duckweed Lemna minor.</title>
        <authorList>
            <person name="Ishizawa H."/>
            <person name="Kuroda M."/>
            <person name="Morikawa M."/>
            <person name="Ike M."/>
        </authorList>
    </citation>
    <scope>NUCLEOTIDE SEQUENCE [LARGE SCALE GENOMIC DNA]</scope>
    <source>
        <strain evidence="2">M6</strain>
    </source>
</reference>
<dbReference type="AlphaFoldDB" id="A0A3G9GD29"/>
<name>A0A3G9GD29_9CAUL</name>
<dbReference type="EMBL" id="AP018829">
    <property type="protein sequence ID" value="BBF82619.1"/>
    <property type="molecule type" value="Genomic_DNA"/>
</dbReference>
<evidence type="ECO:0000313" key="2">
    <source>
        <dbReference type="Proteomes" id="UP000278756"/>
    </source>
</evidence>
<organism evidence="1 2">
    <name type="scientific">Asticcacaulis excentricus</name>
    <dbReference type="NCBI Taxonomy" id="78587"/>
    <lineage>
        <taxon>Bacteria</taxon>
        <taxon>Pseudomonadati</taxon>
        <taxon>Pseudomonadota</taxon>
        <taxon>Alphaproteobacteria</taxon>
        <taxon>Caulobacterales</taxon>
        <taxon>Caulobacteraceae</taxon>
        <taxon>Asticcacaulis</taxon>
    </lineage>
</organism>
<reference evidence="2" key="2">
    <citation type="journal article" date="2017" name="Plant Physiol. Biochem.">
        <title>Differential oxidative and antioxidative response of duckweed Lemna minor toward plant growth promoting/inhibiting bacteria.</title>
        <authorList>
            <person name="Ishizawa H."/>
            <person name="Kuroda M."/>
            <person name="Morikawa M."/>
            <person name="Ike M."/>
        </authorList>
    </citation>
    <scope>NUCLEOTIDE SEQUENCE [LARGE SCALE GENOMIC DNA]</scope>
    <source>
        <strain evidence="2">M6</strain>
    </source>
</reference>
<dbReference type="InterPro" id="IPR007948">
    <property type="entry name" value="DUF736"/>
</dbReference>
<gene>
    <name evidence="1" type="ORF">EM6_3260</name>
</gene>
<dbReference type="RefSeq" id="WP_126424241.1">
    <property type="nucleotide sequence ID" value="NZ_AP018829.1"/>
</dbReference>
<sequence>MPQIGQFTRLRGLFTGDIRTLLIDRHIVLVPVANPSTGSSPSYTIHLKDADGPEVGAAWKRTGDRVGEYLSLLLDDPTLAAPLRANLFQKDDDKKVWTLIWKREETRRAKPEDAS</sequence>
<keyword evidence="1" id="KW-0614">Plasmid</keyword>
<protein>
    <recommendedName>
        <fullName evidence="3">DUF736 domain-containing protein</fullName>
    </recommendedName>
</protein>
<proteinExistence type="predicted"/>
<dbReference type="Pfam" id="PF05284">
    <property type="entry name" value="DUF736"/>
    <property type="match status" value="1"/>
</dbReference>
<dbReference type="Proteomes" id="UP000278756">
    <property type="component" value="Plasmid pASEM-1"/>
</dbReference>